<name>K8WNU7_9GAMM</name>
<dbReference type="InterPro" id="IPR036937">
    <property type="entry name" value="Adhesion_dom_fimbrial_sf"/>
</dbReference>
<dbReference type="SUPFAM" id="SSF49401">
    <property type="entry name" value="Bacterial adhesins"/>
    <property type="match status" value="1"/>
</dbReference>
<dbReference type="PANTHER" id="PTHR33420:SF31">
    <property type="entry name" value="TYPE 1 FIMBRIN D-MANNOSE SPECIFIC ADHESIN"/>
    <property type="match status" value="1"/>
</dbReference>
<evidence type="ECO:0000313" key="6">
    <source>
        <dbReference type="EMBL" id="EKT62283.1"/>
    </source>
</evidence>
<dbReference type="HOGENOM" id="CLU_890988_0_0_6"/>
<dbReference type="RefSeq" id="WP_008911729.1">
    <property type="nucleotide sequence ID" value="NZ_KB233222.1"/>
</dbReference>
<evidence type="ECO:0000256" key="3">
    <source>
        <dbReference type="ARBA" id="ARBA00023263"/>
    </source>
</evidence>
<dbReference type="Proteomes" id="UP000009336">
    <property type="component" value="Unassembled WGS sequence"/>
</dbReference>
<gene>
    <name evidence="6" type="ORF">OOA_08542</name>
</gene>
<proteinExistence type="predicted"/>
<dbReference type="AlphaFoldDB" id="K8WNU7"/>
<accession>K8WNU7</accession>
<dbReference type="GO" id="GO:0043709">
    <property type="term" value="P:cell adhesion involved in single-species biofilm formation"/>
    <property type="evidence" value="ECO:0007669"/>
    <property type="project" value="TreeGrafter"/>
</dbReference>
<dbReference type="InterPro" id="IPR000259">
    <property type="entry name" value="Adhesion_dom_fimbrial"/>
</dbReference>
<dbReference type="Gene3D" id="2.60.40.1090">
    <property type="entry name" value="Fimbrial-type adhesion domain"/>
    <property type="match status" value="1"/>
</dbReference>
<keyword evidence="3" id="KW-0281">Fimbrium</keyword>
<dbReference type="InterPro" id="IPR050263">
    <property type="entry name" value="Bact_Fimbrial_Adh_Pro"/>
</dbReference>
<evidence type="ECO:0000256" key="4">
    <source>
        <dbReference type="SAM" id="SignalP"/>
    </source>
</evidence>
<reference evidence="6 7" key="1">
    <citation type="journal article" date="2012" name="BMC Genomics">
        <title>Comparative genomics of bacteria in the genus Providencia isolated from wild Drosophila melanogaster.</title>
        <authorList>
            <person name="Galac M.R."/>
            <person name="Lazzaro B.P."/>
        </authorList>
    </citation>
    <scope>NUCLEOTIDE SEQUENCE [LARGE SCALE GENOMIC DNA]</scope>
    <source>
        <strain evidence="6 7">DSM 19968</strain>
    </source>
</reference>
<keyword evidence="7" id="KW-1185">Reference proteome</keyword>
<evidence type="ECO:0000256" key="2">
    <source>
        <dbReference type="ARBA" id="ARBA00022729"/>
    </source>
</evidence>
<dbReference type="eggNOG" id="COG3539">
    <property type="taxonomic scope" value="Bacteria"/>
</dbReference>
<feature type="chain" id="PRO_5003921416" evidence="4">
    <location>
        <begin position="21"/>
        <end position="336"/>
    </location>
</feature>
<dbReference type="PANTHER" id="PTHR33420">
    <property type="entry name" value="FIMBRIAL SUBUNIT ELFA-RELATED"/>
    <property type="match status" value="1"/>
</dbReference>
<comment type="subcellular location">
    <subcellularLocation>
        <location evidence="1">Fimbrium</location>
    </subcellularLocation>
</comment>
<feature type="domain" description="Fimbrial-type adhesion" evidence="5">
    <location>
        <begin position="192"/>
        <end position="335"/>
    </location>
</feature>
<dbReference type="Pfam" id="PF00419">
    <property type="entry name" value="Fimbrial"/>
    <property type="match status" value="1"/>
</dbReference>
<comment type="caution">
    <text evidence="6">The sequence shown here is derived from an EMBL/GenBank/DDBJ whole genome shotgun (WGS) entry which is preliminary data.</text>
</comment>
<dbReference type="InterPro" id="IPR008966">
    <property type="entry name" value="Adhesion_dom_sf"/>
</dbReference>
<dbReference type="PATRIC" id="fig|1141662.3.peg.1734"/>
<protein>
    <submittedName>
        <fullName evidence="6">Fimbrial adhesin</fullName>
    </submittedName>
</protein>
<evidence type="ECO:0000256" key="1">
    <source>
        <dbReference type="ARBA" id="ARBA00004561"/>
    </source>
</evidence>
<feature type="signal peptide" evidence="4">
    <location>
        <begin position="1"/>
        <end position="20"/>
    </location>
</feature>
<dbReference type="GO" id="GO:0009289">
    <property type="term" value="C:pilus"/>
    <property type="evidence" value="ECO:0007669"/>
    <property type="project" value="UniProtKB-SubCell"/>
</dbReference>
<sequence>MKLYNIIVMLLIIFGINNNANSAASCIQCGTVTNTLSTTLVSSENNIGQVKLTNNIATGGAKYSTTINKGGVQWWLSYKDEAVIRAGTATSNWSYRAIDEYISLAVRGVHPECNRTFYAPFNVELLTNEECAASQYPPGEREFTSINLQAQIKITKKIVTGVYTKNIYYADMGVCEPLGCQSKQAILQNLYINLNITVPQTCSINAGQTLTIDFGNISVAAFKTAGAKAEGVNPKISTLAITCDNIAAGTNLNMRLQANNVSGNVVVSNNNDVGFIVTDANDKPLIPNNLSSVIPFYLDNNVKANATIKVFPASVTGIKPSEGAVTSQAFLRIDFP</sequence>
<keyword evidence="2 4" id="KW-0732">Signal</keyword>
<dbReference type="STRING" id="1141662.OOA_08542"/>
<dbReference type="EMBL" id="AKKL01000021">
    <property type="protein sequence ID" value="EKT62283.1"/>
    <property type="molecule type" value="Genomic_DNA"/>
</dbReference>
<dbReference type="PROSITE" id="PS51257">
    <property type="entry name" value="PROKAR_LIPOPROTEIN"/>
    <property type="match status" value="1"/>
</dbReference>
<organism evidence="6 7">
    <name type="scientific">Providencia burhodogranariea DSM 19968</name>
    <dbReference type="NCBI Taxonomy" id="1141662"/>
    <lineage>
        <taxon>Bacteria</taxon>
        <taxon>Pseudomonadati</taxon>
        <taxon>Pseudomonadota</taxon>
        <taxon>Gammaproteobacteria</taxon>
        <taxon>Enterobacterales</taxon>
        <taxon>Morganellaceae</taxon>
        <taxon>Providencia</taxon>
    </lineage>
</organism>
<evidence type="ECO:0000313" key="7">
    <source>
        <dbReference type="Proteomes" id="UP000009336"/>
    </source>
</evidence>
<evidence type="ECO:0000259" key="5">
    <source>
        <dbReference type="Pfam" id="PF00419"/>
    </source>
</evidence>